<accession>A0ABR2KMI4</accession>
<evidence type="ECO:0000313" key="4">
    <source>
        <dbReference type="EMBL" id="KAK8892294.1"/>
    </source>
</evidence>
<organism evidence="4 5">
    <name type="scientific">Tritrichomonas musculus</name>
    <dbReference type="NCBI Taxonomy" id="1915356"/>
    <lineage>
        <taxon>Eukaryota</taxon>
        <taxon>Metamonada</taxon>
        <taxon>Parabasalia</taxon>
        <taxon>Tritrichomonadida</taxon>
        <taxon>Tritrichomonadidae</taxon>
        <taxon>Tritrichomonas</taxon>
    </lineage>
</organism>
<evidence type="ECO:0000256" key="3">
    <source>
        <dbReference type="SAM" id="MobiDB-lite"/>
    </source>
</evidence>
<dbReference type="InterPro" id="IPR035991">
    <property type="entry name" value="Casein_kinase_II_beta-like"/>
</dbReference>
<evidence type="ECO:0000256" key="2">
    <source>
        <dbReference type="RuleBase" id="RU361268"/>
    </source>
</evidence>
<dbReference type="InterPro" id="IPR016149">
    <property type="entry name" value="Casein_kin_II_reg-sub_N"/>
</dbReference>
<proteinExistence type="inferred from homology"/>
<sequence>MAAITKLPPRKSNHSIMTDTDSSDDSEKLHKSWIASFLEQPSSDWFCDVPISFASDSFNTYGLRIDQNYAKSAFMQLLGSEGESDSDYSFDSDSEDEIEKTTENIFGLVHARYIFTPEGLHKMYMKYVNGVFGICPRYKCSGQHLLPVGMSDLPGVDTVKLYCANCKQLYEADSQHQNLDGAFFSKSFPHYLFMEMKSKKINNMDPMLTSESHDGKFWR</sequence>
<dbReference type="PRINTS" id="PR00472">
    <property type="entry name" value="CASNKINASEII"/>
</dbReference>
<dbReference type="Proteomes" id="UP001470230">
    <property type="component" value="Unassembled WGS sequence"/>
</dbReference>
<dbReference type="PANTHER" id="PTHR11740">
    <property type="entry name" value="CASEIN KINASE II SUBUNIT BETA"/>
    <property type="match status" value="1"/>
</dbReference>
<dbReference type="PANTHER" id="PTHR11740:SF0">
    <property type="entry name" value="CASEIN KINASE II SUBUNIT BETA"/>
    <property type="match status" value="1"/>
</dbReference>
<comment type="subunit">
    <text evidence="2">Tetramer of two alpha and two beta subunits.</text>
</comment>
<dbReference type="EMBL" id="JAPFFF010000004">
    <property type="protein sequence ID" value="KAK8892294.1"/>
    <property type="molecule type" value="Genomic_DNA"/>
</dbReference>
<dbReference type="InterPro" id="IPR000704">
    <property type="entry name" value="Casein_kinase_II_reg-sub"/>
</dbReference>
<feature type="region of interest" description="Disordered" evidence="3">
    <location>
        <begin position="1"/>
        <end position="25"/>
    </location>
</feature>
<dbReference type="Pfam" id="PF01214">
    <property type="entry name" value="CK_II_beta"/>
    <property type="match status" value="1"/>
</dbReference>
<evidence type="ECO:0000313" key="5">
    <source>
        <dbReference type="Proteomes" id="UP001470230"/>
    </source>
</evidence>
<evidence type="ECO:0000256" key="1">
    <source>
        <dbReference type="ARBA" id="ARBA00006941"/>
    </source>
</evidence>
<keyword evidence="5" id="KW-1185">Reference proteome</keyword>
<comment type="caution">
    <text evidence="4">The sequence shown here is derived from an EMBL/GenBank/DDBJ whole genome shotgun (WGS) entry which is preliminary data.</text>
</comment>
<comment type="similarity">
    <text evidence="1 2">Belongs to the casein kinase 2 subunit beta family.</text>
</comment>
<dbReference type="SUPFAM" id="SSF57798">
    <property type="entry name" value="Casein kinase II beta subunit"/>
    <property type="match status" value="1"/>
</dbReference>
<dbReference type="PROSITE" id="PS01101">
    <property type="entry name" value="CK2_BETA"/>
    <property type="match status" value="1"/>
</dbReference>
<protein>
    <recommendedName>
        <fullName evidence="2">Casein kinase II subunit beta</fullName>
        <shortName evidence="2">CK II beta</shortName>
    </recommendedName>
</protein>
<reference evidence="4 5" key="1">
    <citation type="submission" date="2024-04" db="EMBL/GenBank/DDBJ databases">
        <title>Tritrichomonas musculus Genome.</title>
        <authorList>
            <person name="Alves-Ferreira E."/>
            <person name="Grigg M."/>
            <person name="Lorenzi H."/>
            <person name="Galac M."/>
        </authorList>
    </citation>
    <scope>NUCLEOTIDE SEQUENCE [LARGE SCALE GENOMIC DNA]</scope>
    <source>
        <strain evidence="4 5">EAF2021</strain>
    </source>
</reference>
<dbReference type="SMART" id="SM01085">
    <property type="entry name" value="CK_II_beta"/>
    <property type="match status" value="1"/>
</dbReference>
<gene>
    <name evidence="4" type="ORF">M9Y10_029519</name>
</gene>
<name>A0ABR2KMI4_9EUKA</name>
<dbReference type="Gene3D" id="2.20.25.20">
    <property type="match status" value="1"/>
</dbReference>
<dbReference type="Gene3D" id="1.10.1820.10">
    <property type="entry name" value="protein kinase ck2 holoenzyme, chain C, domain 1"/>
    <property type="match status" value="1"/>
</dbReference>